<dbReference type="AlphaFoldDB" id="A0A835EBT7"/>
<dbReference type="Proteomes" id="UP000636709">
    <property type="component" value="Unassembled WGS sequence"/>
</dbReference>
<proteinExistence type="predicted"/>
<dbReference type="EMBL" id="JACEFO010002177">
    <property type="protein sequence ID" value="KAF8676013.1"/>
    <property type="molecule type" value="Genomic_DNA"/>
</dbReference>
<evidence type="ECO:0000313" key="1">
    <source>
        <dbReference type="EMBL" id="KAF8676013.1"/>
    </source>
</evidence>
<comment type="caution">
    <text evidence="1">The sequence shown here is derived from an EMBL/GenBank/DDBJ whole genome shotgun (WGS) entry which is preliminary data.</text>
</comment>
<sequence length="85" mass="9240">MAAWIQISGKRLTPLDSVIYWSNSEVKTQRKGVEEAGVQDGVRLHGSHRRLKLPSGRRADEAGIAVTSNVYATLPNEILLGKGPS</sequence>
<name>A0A835EBT7_9POAL</name>
<accession>A0A835EBT7</accession>
<keyword evidence="2" id="KW-1185">Reference proteome</keyword>
<protein>
    <submittedName>
        <fullName evidence="1">Uncharacterized protein</fullName>
    </submittedName>
</protein>
<gene>
    <name evidence="1" type="ORF">HU200_047516</name>
</gene>
<reference evidence="1" key="1">
    <citation type="submission" date="2020-07" db="EMBL/GenBank/DDBJ databases">
        <title>Genome sequence and genetic diversity analysis of an under-domesticated orphan crop, white fonio (Digitaria exilis).</title>
        <authorList>
            <person name="Bennetzen J.L."/>
            <person name="Chen S."/>
            <person name="Ma X."/>
            <person name="Wang X."/>
            <person name="Yssel A.E.J."/>
            <person name="Chaluvadi S.R."/>
            <person name="Johnson M."/>
            <person name="Gangashetty P."/>
            <person name="Hamidou F."/>
            <person name="Sanogo M.D."/>
            <person name="Zwaenepoel A."/>
            <person name="Wallace J."/>
            <person name="Van De Peer Y."/>
            <person name="Van Deynze A."/>
        </authorList>
    </citation>
    <scope>NUCLEOTIDE SEQUENCE</scope>
    <source>
        <tissue evidence="1">Leaves</tissue>
    </source>
</reference>
<organism evidence="1 2">
    <name type="scientific">Digitaria exilis</name>
    <dbReference type="NCBI Taxonomy" id="1010633"/>
    <lineage>
        <taxon>Eukaryota</taxon>
        <taxon>Viridiplantae</taxon>
        <taxon>Streptophyta</taxon>
        <taxon>Embryophyta</taxon>
        <taxon>Tracheophyta</taxon>
        <taxon>Spermatophyta</taxon>
        <taxon>Magnoliopsida</taxon>
        <taxon>Liliopsida</taxon>
        <taxon>Poales</taxon>
        <taxon>Poaceae</taxon>
        <taxon>PACMAD clade</taxon>
        <taxon>Panicoideae</taxon>
        <taxon>Panicodae</taxon>
        <taxon>Paniceae</taxon>
        <taxon>Anthephorinae</taxon>
        <taxon>Digitaria</taxon>
    </lineage>
</organism>
<evidence type="ECO:0000313" key="2">
    <source>
        <dbReference type="Proteomes" id="UP000636709"/>
    </source>
</evidence>